<dbReference type="Proteomes" id="UP000515211">
    <property type="component" value="Chromosome 2"/>
</dbReference>
<keyword evidence="1" id="KW-0479">Metal-binding</keyword>
<gene>
    <name evidence="8" type="primary">LOC110277281</name>
</gene>
<evidence type="ECO:0000313" key="7">
    <source>
        <dbReference type="Proteomes" id="UP000515211"/>
    </source>
</evidence>
<feature type="compositionally biased region" description="Polar residues" evidence="5">
    <location>
        <begin position="279"/>
        <end position="290"/>
    </location>
</feature>
<keyword evidence="2 4" id="KW-0863">Zinc-finger</keyword>
<dbReference type="InterPro" id="IPR007527">
    <property type="entry name" value="Znf_SWIM"/>
</dbReference>
<dbReference type="PANTHER" id="PTHR31973:SF189">
    <property type="entry name" value="TRANSPOSASE, MUDR, PLANT, MULE TRANSPOSASE DOMAIN PROTEIN-RELATED"/>
    <property type="match status" value="1"/>
</dbReference>
<accession>A0A6P5N2M3</accession>
<keyword evidence="3" id="KW-0862">Zinc</keyword>
<keyword evidence="7" id="KW-1185">Reference proteome</keyword>
<evidence type="ECO:0000256" key="5">
    <source>
        <dbReference type="SAM" id="MobiDB-lite"/>
    </source>
</evidence>
<evidence type="ECO:0000256" key="2">
    <source>
        <dbReference type="ARBA" id="ARBA00022771"/>
    </source>
</evidence>
<evidence type="ECO:0000256" key="4">
    <source>
        <dbReference type="PROSITE-ProRule" id="PRU00325"/>
    </source>
</evidence>
<dbReference type="InterPro" id="IPR006564">
    <property type="entry name" value="Znf_PMZ"/>
</dbReference>
<protein>
    <submittedName>
        <fullName evidence="8">Uncharacterized protein LOC110277281</fullName>
    </submittedName>
</protein>
<organism evidence="7 8">
    <name type="scientific">Arachis duranensis</name>
    <name type="common">Wild peanut</name>
    <dbReference type="NCBI Taxonomy" id="130453"/>
    <lineage>
        <taxon>Eukaryota</taxon>
        <taxon>Viridiplantae</taxon>
        <taxon>Streptophyta</taxon>
        <taxon>Embryophyta</taxon>
        <taxon>Tracheophyta</taxon>
        <taxon>Spermatophyta</taxon>
        <taxon>Magnoliopsida</taxon>
        <taxon>eudicotyledons</taxon>
        <taxon>Gunneridae</taxon>
        <taxon>Pentapetalae</taxon>
        <taxon>rosids</taxon>
        <taxon>fabids</taxon>
        <taxon>Fabales</taxon>
        <taxon>Fabaceae</taxon>
        <taxon>Papilionoideae</taxon>
        <taxon>50 kb inversion clade</taxon>
        <taxon>dalbergioids sensu lato</taxon>
        <taxon>Dalbergieae</taxon>
        <taxon>Pterocarpus clade</taxon>
        <taxon>Arachis</taxon>
    </lineage>
</organism>
<dbReference type="KEGG" id="adu:110277281"/>
<proteinExistence type="predicted"/>
<dbReference type="GeneID" id="110277281"/>
<dbReference type="RefSeq" id="XP_020990116.2">
    <property type="nucleotide sequence ID" value="XM_021134457.2"/>
</dbReference>
<dbReference type="AlphaFoldDB" id="A0A6P5N2M3"/>
<evidence type="ECO:0000256" key="3">
    <source>
        <dbReference type="ARBA" id="ARBA00022833"/>
    </source>
</evidence>
<sequence length="349" mass="39323">MDNICNNGCEVFNSRIKEFRAKPIITLLEEVRMFAMRSIAKNKVKLSHHIGKLPPIQQSRLQKIRKDSQKWTPIWCGDDGYQRFEIHGWPTNMAVDLSKSICTCRFWQITGMPCVHARAAISRINKNPEDFCHHWLTMEAYRATYMHSLNPIPGEELWEKSEYNRPQAPKTRRRPRNFKKKRRKDADEEPSSSKKSKTATKLKRIYKEFTCTYCGVKGHTKRSCAHRKADDIASALAAAAAAVVAKSKSQDGASANAPDDAATTAGIQTVDAPQVSEIDITQPTVSQPQIIEQVPPPPPPLTRPDKLPHKRRATPSVDPMQGASSGTTSKFTEFMKFVPTLGFKAPRKK</sequence>
<dbReference type="SMART" id="SM00575">
    <property type="entry name" value="ZnF_PMZ"/>
    <property type="match status" value="1"/>
</dbReference>
<dbReference type="PANTHER" id="PTHR31973">
    <property type="entry name" value="POLYPROTEIN, PUTATIVE-RELATED"/>
    <property type="match status" value="1"/>
</dbReference>
<evidence type="ECO:0000313" key="8">
    <source>
        <dbReference type="RefSeq" id="XP_020990116.2"/>
    </source>
</evidence>
<name>A0A6P5N2M3_ARADU</name>
<reference evidence="7" key="1">
    <citation type="journal article" date="2016" name="Nat. Genet.">
        <title>The genome sequences of Arachis duranensis and Arachis ipaensis, the diploid ancestors of cultivated peanut.</title>
        <authorList>
            <person name="Bertioli D.J."/>
            <person name="Cannon S.B."/>
            <person name="Froenicke L."/>
            <person name="Huang G."/>
            <person name="Farmer A.D."/>
            <person name="Cannon E.K."/>
            <person name="Liu X."/>
            <person name="Gao D."/>
            <person name="Clevenger J."/>
            <person name="Dash S."/>
            <person name="Ren L."/>
            <person name="Moretzsohn M.C."/>
            <person name="Shirasawa K."/>
            <person name="Huang W."/>
            <person name="Vidigal B."/>
            <person name="Abernathy B."/>
            <person name="Chu Y."/>
            <person name="Niederhuth C.E."/>
            <person name="Umale P."/>
            <person name="Araujo A.C."/>
            <person name="Kozik A."/>
            <person name="Kim K.D."/>
            <person name="Burow M.D."/>
            <person name="Varshney R.K."/>
            <person name="Wang X."/>
            <person name="Zhang X."/>
            <person name="Barkley N."/>
            <person name="Guimaraes P.M."/>
            <person name="Isobe S."/>
            <person name="Guo B."/>
            <person name="Liao B."/>
            <person name="Stalker H.T."/>
            <person name="Schmitz R.J."/>
            <person name="Scheffler B.E."/>
            <person name="Leal-Bertioli S.C."/>
            <person name="Xun X."/>
            <person name="Jackson S.A."/>
            <person name="Michelmore R."/>
            <person name="Ozias-Akins P."/>
        </authorList>
    </citation>
    <scope>NUCLEOTIDE SEQUENCE [LARGE SCALE GENOMIC DNA]</scope>
    <source>
        <strain evidence="7">cv. V14167</strain>
    </source>
</reference>
<dbReference type="Pfam" id="PF04434">
    <property type="entry name" value="SWIM"/>
    <property type="match status" value="1"/>
</dbReference>
<feature type="region of interest" description="Disordered" evidence="5">
    <location>
        <begin position="249"/>
        <end position="328"/>
    </location>
</feature>
<feature type="compositionally biased region" description="Basic residues" evidence="5">
    <location>
        <begin position="170"/>
        <end position="183"/>
    </location>
</feature>
<dbReference type="PROSITE" id="PS50966">
    <property type="entry name" value="ZF_SWIM"/>
    <property type="match status" value="1"/>
</dbReference>
<dbReference type="GO" id="GO:0008270">
    <property type="term" value="F:zinc ion binding"/>
    <property type="evidence" value="ECO:0007669"/>
    <property type="project" value="UniProtKB-KW"/>
</dbReference>
<reference evidence="8" key="2">
    <citation type="submission" date="2025-08" db="UniProtKB">
        <authorList>
            <consortium name="RefSeq"/>
        </authorList>
    </citation>
    <scope>IDENTIFICATION</scope>
    <source>
        <tissue evidence="8">Whole plant</tissue>
    </source>
</reference>
<evidence type="ECO:0000256" key="1">
    <source>
        <dbReference type="ARBA" id="ARBA00022723"/>
    </source>
</evidence>
<feature type="region of interest" description="Disordered" evidence="5">
    <location>
        <begin position="161"/>
        <end position="200"/>
    </location>
</feature>
<evidence type="ECO:0000259" key="6">
    <source>
        <dbReference type="PROSITE" id="PS50966"/>
    </source>
</evidence>
<feature type="domain" description="SWIM-type" evidence="6">
    <location>
        <begin position="93"/>
        <end position="125"/>
    </location>
</feature>